<organism evidence="2 3">
    <name type="scientific">Meloidogyne graminicola</name>
    <dbReference type="NCBI Taxonomy" id="189291"/>
    <lineage>
        <taxon>Eukaryota</taxon>
        <taxon>Metazoa</taxon>
        <taxon>Ecdysozoa</taxon>
        <taxon>Nematoda</taxon>
        <taxon>Chromadorea</taxon>
        <taxon>Rhabditida</taxon>
        <taxon>Tylenchina</taxon>
        <taxon>Tylenchomorpha</taxon>
        <taxon>Tylenchoidea</taxon>
        <taxon>Meloidogynidae</taxon>
        <taxon>Meloidogyninae</taxon>
        <taxon>Meloidogyne</taxon>
    </lineage>
</organism>
<evidence type="ECO:0000313" key="2">
    <source>
        <dbReference type="EMBL" id="KAF7637431.1"/>
    </source>
</evidence>
<evidence type="ECO:0000313" key="3">
    <source>
        <dbReference type="Proteomes" id="UP000605970"/>
    </source>
</evidence>
<reference evidence="2" key="1">
    <citation type="journal article" date="2020" name="Ecol. Evol.">
        <title>Genome structure and content of the rice root-knot nematode (Meloidogyne graminicola).</title>
        <authorList>
            <person name="Phan N.T."/>
            <person name="Danchin E.G.J."/>
            <person name="Klopp C."/>
            <person name="Perfus-Barbeoch L."/>
            <person name="Kozlowski D.K."/>
            <person name="Koutsovoulos G.D."/>
            <person name="Lopez-Roques C."/>
            <person name="Bouchez O."/>
            <person name="Zahm M."/>
            <person name="Besnard G."/>
            <person name="Bellafiore S."/>
        </authorList>
    </citation>
    <scope>NUCLEOTIDE SEQUENCE</scope>
    <source>
        <strain evidence="2">VN-18</strain>
    </source>
</reference>
<keyword evidence="3" id="KW-1185">Reference proteome</keyword>
<dbReference type="Proteomes" id="UP000605970">
    <property type="component" value="Unassembled WGS sequence"/>
</dbReference>
<feature type="compositionally biased region" description="Basic and acidic residues" evidence="1">
    <location>
        <begin position="172"/>
        <end position="188"/>
    </location>
</feature>
<dbReference type="EMBL" id="JABEBT010000020">
    <property type="protein sequence ID" value="KAF7637431.1"/>
    <property type="molecule type" value="Genomic_DNA"/>
</dbReference>
<feature type="region of interest" description="Disordered" evidence="1">
    <location>
        <begin position="272"/>
        <end position="313"/>
    </location>
</feature>
<feature type="region of interest" description="Disordered" evidence="1">
    <location>
        <begin position="195"/>
        <end position="214"/>
    </location>
</feature>
<accession>A0A8S9ZWX2</accession>
<feature type="non-terminal residue" evidence="2">
    <location>
        <position position="331"/>
    </location>
</feature>
<dbReference type="AlphaFoldDB" id="A0A8S9ZWX2"/>
<name>A0A8S9ZWX2_9BILA</name>
<feature type="compositionally biased region" description="Basic and acidic residues" evidence="1">
    <location>
        <begin position="142"/>
        <end position="163"/>
    </location>
</feature>
<feature type="compositionally biased region" description="Polar residues" evidence="1">
    <location>
        <begin position="120"/>
        <end position="140"/>
    </location>
</feature>
<gene>
    <name evidence="2" type="ORF">Mgra_00003175</name>
</gene>
<proteinExistence type="predicted"/>
<feature type="region of interest" description="Disordered" evidence="1">
    <location>
        <begin position="112"/>
        <end position="188"/>
    </location>
</feature>
<sequence>MFVLSAQNNLLIDLLYGKLFFVCMKVFQILNVNYHILHLKYLNQDLVHLIWLFVFILLVKKSFKINYNLDLLLDSDNKHEVEYKIEVANPTPEFAALIPKYCRASNKQRILPQPIPSKVDSGTATKPKSSTNKEISLSITKPSKDEKKQKSKDSQKISKKVEEIINSPNKTLKKEEVKHSDKKDKITNEINKKKITNAPPTVLPKKRIPTSTDCESDSAIRDLFEGNLPSTSNNKIKCTKKEEKHKEKLLENNNNNIKNNNLIKTKDLKYSEEKHKKLIKDGNKKEIEENEKEKNNSLKKVSEKRKNTNETKEEIKKLKLGEFIKKDKEEK</sequence>
<protein>
    <submittedName>
        <fullName evidence="2">Uncharacterized protein</fullName>
    </submittedName>
</protein>
<comment type="caution">
    <text evidence="2">The sequence shown here is derived from an EMBL/GenBank/DDBJ whole genome shotgun (WGS) entry which is preliminary data.</text>
</comment>
<evidence type="ECO:0000256" key="1">
    <source>
        <dbReference type="SAM" id="MobiDB-lite"/>
    </source>
</evidence>